<feature type="binding site" evidence="1">
    <location>
        <position position="167"/>
    </location>
    <ligand>
        <name>Zn(2+)</name>
        <dbReference type="ChEBI" id="CHEBI:29105"/>
        <note>catalytic</note>
    </ligand>
</feature>
<feature type="active site" evidence="1">
    <location>
        <position position="164"/>
    </location>
</feature>
<dbReference type="SMART" id="SM00235">
    <property type="entry name" value="ZnMc"/>
    <property type="match status" value="1"/>
</dbReference>
<keyword evidence="1 2" id="KW-0378">Hydrolase</keyword>
<comment type="caution">
    <text evidence="1">Lacks conserved residue(s) required for the propagation of feature annotation.</text>
</comment>
<dbReference type="RefSeq" id="XP_065646353.1">
    <property type="nucleotide sequence ID" value="XM_065790281.1"/>
</dbReference>
<feature type="chain" id="PRO_5044982524" description="Metalloendopeptidase" evidence="2">
    <location>
        <begin position="27"/>
        <end position="272"/>
    </location>
</feature>
<dbReference type="PROSITE" id="PS51864">
    <property type="entry name" value="ASTACIN"/>
    <property type="match status" value="1"/>
</dbReference>
<keyword evidence="2" id="KW-0732">Signal</keyword>
<comment type="cofactor">
    <cofactor evidence="1 2">
        <name>Zn(2+)</name>
        <dbReference type="ChEBI" id="CHEBI:29105"/>
    </cofactor>
    <text evidence="1 2">Binds 1 zinc ion per subunit.</text>
</comment>
<dbReference type="InterPro" id="IPR034035">
    <property type="entry name" value="Astacin-like_dom"/>
</dbReference>
<dbReference type="PANTHER" id="PTHR10127">
    <property type="entry name" value="DISCOIDIN, CUB, EGF, LAMININ , AND ZINC METALLOPROTEASE DOMAIN CONTAINING"/>
    <property type="match status" value="1"/>
</dbReference>
<evidence type="ECO:0000256" key="2">
    <source>
        <dbReference type="RuleBase" id="RU361183"/>
    </source>
</evidence>
<feature type="domain" description="Peptidase M12A" evidence="3">
    <location>
        <begin position="66"/>
        <end position="266"/>
    </location>
</feature>
<keyword evidence="4" id="KW-1185">Reference proteome</keyword>
<dbReference type="Pfam" id="PF01400">
    <property type="entry name" value="Astacin"/>
    <property type="match status" value="1"/>
</dbReference>
<dbReference type="Proteomes" id="UP001652625">
    <property type="component" value="Chromosome 02"/>
</dbReference>
<proteinExistence type="predicted"/>
<keyword evidence="1 2" id="KW-0479">Metal-binding</keyword>
<sequence length="272" mass="31821">MLQEAYITFFSGLLVLFFLCNHDTGAAPIEKDPKSNARTKSVMEKILEANNNKPDIKPPHNTRFFRSISHYKLTWQKDVDGYVKVPYEYEAGIPIEVTNKVEEAISYFNNKTCVRFIPRTTEKNYIRIINGDGCWSYIGFQGTGAQELSLNYPRCAILGTVVHEMLHSLSFAHTMARMDRDDYIRIDYSNIPISYYPQFDKHFFGEAVVHGQEFDENSVMMYPKYAFAIDPSKPTITWLDDPNREFRAQMWSPRDIIGVNRLYQCFRYQMYE</sequence>
<keyword evidence="1 2" id="KW-0862">Zinc</keyword>
<feature type="binding site" evidence="1">
    <location>
        <position position="173"/>
    </location>
    <ligand>
        <name>Zn(2+)</name>
        <dbReference type="ChEBI" id="CHEBI:29105"/>
        <note>catalytic</note>
    </ligand>
</feature>
<dbReference type="PANTHER" id="PTHR10127:SF850">
    <property type="entry name" value="METALLOENDOPEPTIDASE"/>
    <property type="match status" value="1"/>
</dbReference>
<gene>
    <name evidence="5" type="primary">LOC136076809</name>
</gene>
<dbReference type="EC" id="3.4.24.-" evidence="2"/>
<dbReference type="CDD" id="cd04280">
    <property type="entry name" value="ZnMc_astacin_like"/>
    <property type="match status" value="1"/>
</dbReference>
<feature type="binding site" evidence="1">
    <location>
        <position position="163"/>
    </location>
    <ligand>
        <name>Zn(2+)</name>
        <dbReference type="ChEBI" id="CHEBI:29105"/>
        <note>catalytic</note>
    </ligand>
</feature>
<feature type="signal peptide" evidence="2">
    <location>
        <begin position="1"/>
        <end position="26"/>
    </location>
</feature>
<name>A0ABM4BBQ5_HYDVU</name>
<evidence type="ECO:0000313" key="4">
    <source>
        <dbReference type="Proteomes" id="UP001652625"/>
    </source>
</evidence>
<protein>
    <recommendedName>
        <fullName evidence="2">Metalloendopeptidase</fullName>
        <ecNumber evidence="2">3.4.24.-</ecNumber>
    </recommendedName>
</protein>
<accession>A0ABM4BBQ5</accession>
<evidence type="ECO:0000259" key="3">
    <source>
        <dbReference type="PROSITE" id="PS51864"/>
    </source>
</evidence>
<evidence type="ECO:0000313" key="5">
    <source>
        <dbReference type="RefSeq" id="XP_065646353.1"/>
    </source>
</evidence>
<reference evidence="4" key="1">
    <citation type="submission" date="2025-05" db="UniProtKB">
        <authorList>
            <consortium name="RefSeq"/>
        </authorList>
    </citation>
    <scope>NUCLEOTIDE SEQUENCE [LARGE SCALE GENOMIC DNA]</scope>
</reference>
<dbReference type="InterPro" id="IPR006026">
    <property type="entry name" value="Peptidase_Metallo"/>
</dbReference>
<keyword evidence="1 2" id="KW-0645">Protease</keyword>
<dbReference type="Gene3D" id="3.40.390.10">
    <property type="entry name" value="Collagenase (Catalytic Domain)"/>
    <property type="match status" value="1"/>
</dbReference>
<reference evidence="5" key="2">
    <citation type="submission" date="2025-08" db="UniProtKB">
        <authorList>
            <consortium name="RefSeq"/>
        </authorList>
    </citation>
    <scope>IDENTIFICATION</scope>
</reference>
<evidence type="ECO:0000256" key="1">
    <source>
        <dbReference type="PROSITE-ProRule" id="PRU01211"/>
    </source>
</evidence>
<dbReference type="InterPro" id="IPR001506">
    <property type="entry name" value="Peptidase_M12A"/>
</dbReference>
<dbReference type="SUPFAM" id="SSF55486">
    <property type="entry name" value="Metalloproteases ('zincins'), catalytic domain"/>
    <property type="match status" value="1"/>
</dbReference>
<keyword evidence="1 2" id="KW-0482">Metalloprotease</keyword>
<dbReference type="GeneID" id="136076809"/>
<dbReference type="InterPro" id="IPR024079">
    <property type="entry name" value="MetalloPept_cat_dom_sf"/>
</dbReference>
<organism evidence="4 5">
    <name type="scientific">Hydra vulgaris</name>
    <name type="common">Hydra</name>
    <name type="synonym">Hydra attenuata</name>
    <dbReference type="NCBI Taxonomy" id="6087"/>
    <lineage>
        <taxon>Eukaryota</taxon>
        <taxon>Metazoa</taxon>
        <taxon>Cnidaria</taxon>
        <taxon>Hydrozoa</taxon>
        <taxon>Hydroidolina</taxon>
        <taxon>Anthoathecata</taxon>
        <taxon>Aplanulata</taxon>
        <taxon>Hydridae</taxon>
        <taxon>Hydra</taxon>
    </lineage>
</organism>
<dbReference type="PRINTS" id="PR00480">
    <property type="entry name" value="ASTACIN"/>
</dbReference>